<dbReference type="Proteomes" id="UP001549921">
    <property type="component" value="Unassembled WGS sequence"/>
</dbReference>
<reference evidence="3 4" key="1">
    <citation type="submission" date="2024-06" db="EMBL/GenBank/DDBJ databases">
        <title>A chromosome-level genome assembly of beet webworm, Loxostege sticticalis.</title>
        <authorList>
            <person name="Zhang Y."/>
        </authorList>
    </citation>
    <scope>NUCLEOTIDE SEQUENCE [LARGE SCALE GENOMIC DNA]</scope>
    <source>
        <strain evidence="3">AQ028</strain>
        <tissue evidence="3">Male pupae</tissue>
    </source>
</reference>
<proteinExistence type="predicted"/>
<evidence type="ECO:0000313" key="3">
    <source>
        <dbReference type="EMBL" id="KAL0808364.1"/>
    </source>
</evidence>
<accession>A0ABD0S520</accession>
<name>A0ABD0S520_LOXSC</name>
<gene>
    <name evidence="3" type="ORF">ABMA28_012846</name>
</gene>
<dbReference type="AlphaFoldDB" id="A0ABD0S520"/>
<evidence type="ECO:0000256" key="1">
    <source>
        <dbReference type="SAM" id="MobiDB-lite"/>
    </source>
</evidence>
<comment type="caution">
    <text evidence="3">The sequence shown here is derived from an EMBL/GenBank/DDBJ whole genome shotgun (WGS) entry which is preliminary data.</text>
</comment>
<feature type="domain" description="DUF7041" evidence="2">
    <location>
        <begin position="40"/>
        <end position="119"/>
    </location>
</feature>
<dbReference type="PANTHER" id="PTHR33327:SF3">
    <property type="entry name" value="RNA-DIRECTED DNA POLYMERASE"/>
    <property type="match status" value="1"/>
</dbReference>
<dbReference type="PANTHER" id="PTHR33327">
    <property type="entry name" value="ENDONUCLEASE"/>
    <property type="match status" value="1"/>
</dbReference>
<dbReference type="EMBL" id="JBEDNZ010000031">
    <property type="protein sequence ID" value="KAL0808364.1"/>
    <property type="molecule type" value="Genomic_DNA"/>
</dbReference>
<dbReference type="InterPro" id="IPR055469">
    <property type="entry name" value="DUF7041"/>
</dbReference>
<evidence type="ECO:0000259" key="2">
    <source>
        <dbReference type="Pfam" id="PF23055"/>
    </source>
</evidence>
<feature type="region of interest" description="Disordered" evidence="1">
    <location>
        <begin position="214"/>
        <end position="246"/>
    </location>
</feature>
<sequence>MSNPCDGDTTGMNVNTKPRHPPVTDAEETKPLPPPVQIRIPPFWPEKPAIWFAQVEGQFAIMRVTDNAAKFYHILATLDRQYAAEVEEILTGPADYDRLKSELIKRLSVSRENKVKQLLMHEQLGDRKPSQFLRHLQHLAGPDMPPDFVKTIWTSRLPTSMQPIVASQTTLSLDALAELADRVNDIATPAQHVAATSSPIEELTRQVAELTRQVSALSSQVRHRPRPRERQTKRSDRSPSRRSHSNYRRHPVCWYHHKHGSKAQKCVKPCDFTTSGNTTGSQ</sequence>
<evidence type="ECO:0000313" key="4">
    <source>
        <dbReference type="Proteomes" id="UP001549921"/>
    </source>
</evidence>
<protein>
    <recommendedName>
        <fullName evidence="2">DUF7041 domain-containing protein</fullName>
    </recommendedName>
</protein>
<organism evidence="3 4">
    <name type="scientific">Loxostege sticticalis</name>
    <name type="common">Beet webworm moth</name>
    <dbReference type="NCBI Taxonomy" id="481309"/>
    <lineage>
        <taxon>Eukaryota</taxon>
        <taxon>Metazoa</taxon>
        <taxon>Ecdysozoa</taxon>
        <taxon>Arthropoda</taxon>
        <taxon>Hexapoda</taxon>
        <taxon>Insecta</taxon>
        <taxon>Pterygota</taxon>
        <taxon>Neoptera</taxon>
        <taxon>Endopterygota</taxon>
        <taxon>Lepidoptera</taxon>
        <taxon>Glossata</taxon>
        <taxon>Ditrysia</taxon>
        <taxon>Pyraloidea</taxon>
        <taxon>Crambidae</taxon>
        <taxon>Pyraustinae</taxon>
        <taxon>Loxostege</taxon>
    </lineage>
</organism>
<feature type="region of interest" description="Disordered" evidence="1">
    <location>
        <begin position="1"/>
        <end position="35"/>
    </location>
</feature>
<feature type="compositionally biased region" description="Basic and acidic residues" evidence="1">
    <location>
        <begin position="228"/>
        <end position="239"/>
    </location>
</feature>
<dbReference type="Pfam" id="PF23055">
    <property type="entry name" value="DUF7041"/>
    <property type="match status" value="1"/>
</dbReference>